<keyword evidence="1" id="KW-0479">Metal-binding</keyword>
<dbReference type="InterPro" id="IPR010376">
    <property type="entry name" value="GBBH-like_N"/>
</dbReference>
<keyword evidence="2" id="KW-0408">Iron</keyword>
<accession>A0A162AE06</accession>
<sequence>MRTGPALAGLTFMYQVTKLHYHRTSKLLDIHFDDDLTVTLSCEFLRTHSPSAEVQGHGPSQPQLVLNKQNVQISQLEPVGHYAIRLCFDDGHNSGLFSWQYLRKLCTEHKSLWQTYQQRVEAHQQSKDSVPIKFVP</sequence>
<protein>
    <recommendedName>
        <fullName evidence="3">Gamma-butyrobetaine hydroxylase-like N-terminal domain-containing protein</fullName>
    </recommendedName>
</protein>
<evidence type="ECO:0000256" key="2">
    <source>
        <dbReference type="ARBA" id="ARBA00023004"/>
    </source>
</evidence>
<evidence type="ECO:0000313" key="5">
    <source>
        <dbReference type="Proteomes" id="UP000076587"/>
    </source>
</evidence>
<dbReference type="Pfam" id="PF06155">
    <property type="entry name" value="GBBH-like_N"/>
    <property type="match status" value="1"/>
</dbReference>
<name>A0A162AE06_9GAMM</name>
<dbReference type="PATRIC" id="fig|1365253.3.peg.1883"/>
<dbReference type="Gene3D" id="3.30.2020.30">
    <property type="match status" value="1"/>
</dbReference>
<evidence type="ECO:0000259" key="3">
    <source>
        <dbReference type="Pfam" id="PF06155"/>
    </source>
</evidence>
<dbReference type="PANTHER" id="PTHR35303:SF5">
    <property type="entry name" value="OS02G0197800 PROTEIN"/>
    <property type="match status" value="1"/>
</dbReference>
<evidence type="ECO:0000256" key="1">
    <source>
        <dbReference type="ARBA" id="ARBA00022723"/>
    </source>
</evidence>
<feature type="domain" description="Gamma-butyrobetaine hydroxylase-like N-terminal" evidence="3">
    <location>
        <begin position="20"/>
        <end position="103"/>
    </location>
</feature>
<proteinExistence type="predicted"/>
<gene>
    <name evidence="4" type="ORF">N482_08140</name>
</gene>
<dbReference type="Proteomes" id="UP000076587">
    <property type="component" value="Unassembled WGS sequence"/>
</dbReference>
<reference evidence="4 5" key="1">
    <citation type="submission" date="2013-07" db="EMBL/GenBank/DDBJ databases">
        <title>Comparative Genomic and Metabolomic Analysis of Twelve Strains of Pseudoalteromonas luteoviolacea.</title>
        <authorList>
            <person name="Vynne N.G."/>
            <person name="Mansson M."/>
            <person name="Gram L."/>
        </authorList>
    </citation>
    <scope>NUCLEOTIDE SEQUENCE [LARGE SCALE GENOMIC DNA]</scope>
    <source>
        <strain evidence="4 5">NCIMB 1942</strain>
    </source>
</reference>
<organism evidence="4 5">
    <name type="scientific">Pseudoalteromonas luteoviolacea NCIMB 1942</name>
    <dbReference type="NCBI Taxonomy" id="1365253"/>
    <lineage>
        <taxon>Bacteria</taxon>
        <taxon>Pseudomonadati</taxon>
        <taxon>Pseudomonadota</taxon>
        <taxon>Gammaproteobacteria</taxon>
        <taxon>Alteromonadales</taxon>
        <taxon>Pseudoalteromonadaceae</taxon>
        <taxon>Pseudoalteromonas</taxon>
    </lineage>
</organism>
<comment type="caution">
    <text evidence="4">The sequence shown here is derived from an EMBL/GenBank/DDBJ whole genome shotgun (WGS) entry which is preliminary data.</text>
</comment>
<evidence type="ECO:0000313" key="4">
    <source>
        <dbReference type="EMBL" id="KZN48233.1"/>
    </source>
</evidence>
<dbReference type="AlphaFoldDB" id="A0A162AE06"/>
<dbReference type="InterPro" id="IPR038492">
    <property type="entry name" value="GBBH-like_N_sf"/>
</dbReference>
<dbReference type="PANTHER" id="PTHR35303">
    <property type="entry name" value="OS02G0197800 PROTEIN"/>
    <property type="match status" value="1"/>
</dbReference>
<dbReference type="EMBL" id="AUXT01000147">
    <property type="protein sequence ID" value="KZN48233.1"/>
    <property type="molecule type" value="Genomic_DNA"/>
</dbReference>
<dbReference type="GO" id="GO:0046872">
    <property type="term" value="F:metal ion binding"/>
    <property type="evidence" value="ECO:0007669"/>
    <property type="project" value="UniProtKB-KW"/>
</dbReference>